<dbReference type="GO" id="GO:0010268">
    <property type="term" value="P:brassinosteroid homeostasis"/>
    <property type="evidence" value="ECO:0007669"/>
    <property type="project" value="TreeGrafter"/>
</dbReference>
<keyword evidence="10 25" id="KW-0560">Oxidoreductase</keyword>
<comment type="catalytic activity">
    <reaction evidence="15">
        <text>(22S,24R)-22-hydroxy-5alpha-ergostan-3-one + reduced [NADPH--hemoprotein reductase] + O2 = 3-dehydro-6-deoxoteasterone + oxidized [NADPH--hemoprotein reductase] + H2O + H(+)</text>
        <dbReference type="Rhea" id="RHEA:27325"/>
        <dbReference type="Rhea" id="RHEA-COMP:11964"/>
        <dbReference type="Rhea" id="RHEA-COMP:11965"/>
        <dbReference type="ChEBI" id="CHEBI:15377"/>
        <dbReference type="ChEBI" id="CHEBI:15378"/>
        <dbReference type="ChEBI" id="CHEBI:15379"/>
        <dbReference type="ChEBI" id="CHEBI:20710"/>
        <dbReference type="ChEBI" id="CHEBI:57618"/>
        <dbReference type="ChEBI" id="CHEBI:58210"/>
        <dbReference type="ChEBI" id="CHEBI:59411"/>
        <dbReference type="EC" id="1.14.14.147"/>
    </reaction>
</comment>
<evidence type="ECO:0000256" key="17">
    <source>
        <dbReference type="ARBA" id="ARBA00060577"/>
    </source>
</evidence>
<dbReference type="SUPFAM" id="SSF48264">
    <property type="entry name" value="Cytochrome P450"/>
    <property type="match status" value="1"/>
</dbReference>
<evidence type="ECO:0000256" key="16">
    <source>
        <dbReference type="ARBA" id="ARBA00051572"/>
    </source>
</evidence>
<dbReference type="GO" id="GO:0048441">
    <property type="term" value="P:petal development"/>
    <property type="evidence" value="ECO:0007669"/>
    <property type="project" value="UniProtKB-ARBA"/>
</dbReference>
<dbReference type="STRING" id="3827.A0A1S2YSR0"/>
<reference evidence="28" key="2">
    <citation type="submission" date="2025-08" db="UniProtKB">
        <authorList>
            <consortium name="RefSeq"/>
        </authorList>
    </citation>
    <scope>IDENTIFICATION</scope>
    <source>
        <tissue evidence="28">Etiolated seedlings</tissue>
    </source>
</reference>
<dbReference type="PROSITE" id="PS00086">
    <property type="entry name" value="CYTOCHROME_P450"/>
    <property type="match status" value="1"/>
</dbReference>
<dbReference type="KEGG" id="cam:101509993"/>
<protein>
    <recommendedName>
        <fullName evidence="18">22alpha-hydroxysteroid 23-monooxygenase</fullName>
        <ecNumber evidence="18">1.14.14.147</ecNumber>
    </recommendedName>
    <alternativeName>
        <fullName evidence="21">(22R,23R)-22,23-dihydroxy-campest-4-en-3-one synthase</fullName>
    </alternativeName>
    <alternativeName>
        <fullName evidence="22">(22R,23R)-22,23-dihydroxycampesterol synthase</fullName>
    </alternativeName>
    <alternativeName>
        <fullName evidence="19">6-deoxoteasterone synthase</fullName>
    </alternativeName>
    <alternativeName>
        <fullName evidence="20">Teasterone synthase</fullName>
    </alternativeName>
</protein>
<dbReference type="GO" id="GO:0005789">
    <property type="term" value="C:endoplasmic reticulum membrane"/>
    <property type="evidence" value="ECO:0007669"/>
    <property type="project" value="UniProtKB-SubCell"/>
</dbReference>
<dbReference type="GO" id="GO:0048366">
    <property type="term" value="P:leaf development"/>
    <property type="evidence" value="ECO:0007669"/>
    <property type="project" value="UniProtKB-ARBA"/>
</dbReference>
<evidence type="ECO:0000256" key="24">
    <source>
        <dbReference type="PIRSR" id="PIRSR602401-1"/>
    </source>
</evidence>
<keyword evidence="13 26" id="KW-0472">Membrane</keyword>
<keyword evidence="12 25" id="KW-0503">Monooxygenase</keyword>
<keyword evidence="11 24" id="KW-0408">Iron</keyword>
<dbReference type="GO" id="GO:0048443">
    <property type="term" value="P:stamen development"/>
    <property type="evidence" value="ECO:0007669"/>
    <property type="project" value="UniProtKB-ARBA"/>
</dbReference>
<evidence type="ECO:0000256" key="6">
    <source>
        <dbReference type="ARBA" id="ARBA00022692"/>
    </source>
</evidence>
<dbReference type="GO" id="GO:0016132">
    <property type="term" value="P:brassinosteroid biosynthetic process"/>
    <property type="evidence" value="ECO:0007669"/>
    <property type="project" value="UniProtKB-KW"/>
</dbReference>
<evidence type="ECO:0000256" key="26">
    <source>
        <dbReference type="SAM" id="Phobius"/>
    </source>
</evidence>
<evidence type="ECO:0000256" key="21">
    <source>
        <dbReference type="ARBA" id="ARBA00078776"/>
    </source>
</evidence>
<dbReference type="InterPro" id="IPR002401">
    <property type="entry name" value="Cyt_P450_E_grp-I"/>
</dbReference>
<dbReference type="PRINTS" id="PR00463">
    <property type="entry name" value="EP450I"/>
</dbReference>
<evidence type="ECO:0000313" key="28">
    <source>
        <dbReference type="RefSeq" id="XP_004509326.1"/>
    </source>
</evidence>
<evidence type="ECO:0000256" key="7">
    <source>
        <dbReference type="ARBA" id="ARBA00022723"/>
    </source>
</evidence>
<keyword evidence="23" id="KW-1069">Brassinosteroid biosynthesis</keyword>
<evidence type="ECO:0000256" key="19">
    <source>
        <dbReference type="ARBA" id="ARBA00075093"/>
    </source>
</evidence>
<dbReference type="eggNOG" id="KOG0157">
    <property type="taxonomic scope" value="Eukaryota"/>
</dbReference>
<evidence type="ECO:0000256" key="10">
    <source>
        <dbReference type="ARBA" id="ARBA00023002"/>
    </source>
</evidence>
<gene>
    <name evidence="28" type="primary">LOC101509993</name>
</gene>
<evidence type="ECO:0000256" key="1">
    <source>
        <dbReference type="ARBA" id="ARBA00001971"/>
    </source>
</evidence>
<sequence>MGWIIGLWSLIGVFLCWWFLCVKKDNINVMKKKNKGKVPKGNKGWPLLGETLDFIACGYTSNPVSFMEKRKSLYGNVFKTSILGSGVIVSTDPEVNKVILQNQGNIFIPAYPKSIRELMGEHSILQMNGNMHRKLHALLGGFLRSPQFKARITRDIQHSVKQCLATWSTHHPIYIQDEVKKITFTILVKVLMSIDPGEDLCMLKSEFEEFIKGLICLPFKFPGTRLYKSLKAKERMMKIVQRIIEERNHNHKNINEANDIVDVLLKDYKDDESNTISWKNMSENIIEMMIPGEETLPTAMTMAVKFLSDYPLVLSKLLEENMEMKRNKNWSDDYAWTDYLSLQFTQNVISETLRMANIVNAIWRKAIKDVDIKGYLIPKDWCVVASLTSVHLDDINYENPLEFDPWRWEKIGSGSRNNCFTPFGGGQRLCPGIELSRLELSIFLHHLVTTYRWAAEKDEIIYFPTVKMKRKLPINVTKINT</sequence>
<evidence type="ECO:0000256" key="2">
    <source>
        <dbReference type="ARBA" id="ARBA00004389"/>
    </source>
</evidence>
<dbReference type="InterPro" id="IPR017972">
    <property type="entry name" value="Cyt_P450_CS"/>
</dbReference>
<evidence type="ECO:0000256" key="22">
    <source>
        <dbReference type="ARBA" id="ARBA00083187"/>
    </source>
</evidence>
<dbReference type="GeneID" id="101509993"/>
<evidence type="ECO:0000256" key="14">
    <source>
        <dbReference type="ARBA" id="ARBA00037910"/>
    </source>
</evidence>
<keyword evidence="7 24" id="KW-0479">Metal-binding</keyword>
<keyword evidence="5 24" id="KW-0349">Heme</keyword>
<dbReference type="Proteomes" id="UP000087171">
    <property type="component" value="Chromosome Ca7"/>
</dbReference>
<dbReference type="GO" id="GO:0005506">
    <property type="term" value="F:iron ion binding"/>
    <property type="evidence" value="ECO:0007669"/>
    <property type="project" value="InterPro"/>
</dbReference>
<evidence type="ECO:0000256" key="15">
    <source>
        <dbReference type="ARBA" id="ARBA00050234"/>
    </source>
</evidence>
<evidence type="ECO:0000256" key="23">
    <source>
        <dbReference type="ARBA" id="ARBA00084112"/>
    </source>
</evidence>
<feature type="transmembrane region" description="Helical" evidence="26">
    <location>
        <begin position="6"/>
        <end position="22"/>
    </location>
</feature>
<dbReference type="FunFam" id="1.10.630.10:FF:000048">
    <property type="entry name" value="3-epi-6-deoxocathasterone 23-monooxygenase CYP90D1"/>
    <property type="match status" value="1"/>
</dbReference>
<dbReference type="PRINTS" id="PR00385">
    <property type="entry name" value="P450"/>
</dbReference>
<dbReference type="GO" id="GO:0016709">
    <property type="term" value="F:oxidoreductase activity, acting on paired donors, with incorporation or reduction of molecular oxygen, NAD(P)H as one donor, and incorporation of one atom of oxygen"/>
    <property type="evidence" value="ECO:0007669"/>
    <property type="project" value="UniProtKB-ARBA"/>
</dbReference>
<dbReference type="Gene3D" id="1.10.630.10">
    <property type="entry name" value="Cytochrome P450"/>
    <property type="match status" value="1"/>
</dbReference>
<evidence type="ECO:0000256" key="13">
    <source>
        <dbReference type="ARBA" id="ARBA00023136"/>
    </source>
</evidence>
<comment type="pathway">
    <text evidence="3">Hormone biosynthesis.</text>
</comment>
<evidence type="ECO:0000256" key="9">
    <source>
        <dbReference type="ARBA" id="ARBA00022989"/>
    </source>
</evidence>
<reference evidence="27" key="1">
    <citation type="journal article" date="2013" name="Nat. Biotechnol.">
        <title>Draft genome sequence of chickpea (Cicer arietinum) provides a resource for trait improvement.</title>
        <authorList>
            <person name="Varshney R.K."/>
            <person name="Song C."/>
            <person name="Saxena R.K."/>
            <person name="Azam S."/>
            <person name="Yu S."/>
            <person name="Sharpe A.G."/>
            <person name="Cannon S."/>
            <person name="Baek J."/>
            <person name="Rosen B.D."/>
            <person name="Tar'an B."/>
            <person name="Millan T."/>
            <person name="Zhang X."/>
            <person name="Ramsay L.D."/>
            <person name="Iwata A."/>
            <person name="Wang Y."/>
            <person name="Nelson W."/>
            <person name="Farmer A.D."/>
            <person name="Gaur P.M."/>
            <person name="Soderlund C."/>
            <person name="Penmetsa R.V."/>
            <person name="Xu C."/>
            <person name="Bharti A.K."/>
            <person name="He W."/>
            <person name="Winter P."/>
            <person name="Zhao S."/>
            <person name="Hane J.K."/>
            <person name="Carrasquilla-Garcia N."/>
            <person name="Condie J.A."/>
            <person name="Upadhyaya H.D."/>
            <person name="Luo M.C."/>
            <person name="Thudi M."/>
            <person name="Gowda C.L."/>
            <person name="Singh N.P."/>
            <person name="Lichtenzveig J."/>
            <person name="Gali K.K."/>
            <person name="Rubio J."/>
            <person name="Nadarajan N."/>
            <person name="Dolezel J."/>
            <person name="Bansal K.C."/>
            <person name="Xu X."/>
            <person name="Edwards D."/>
            <person name="Zhang G."/>
            <person name="Kahl G."/>
            <person name="Gil J."/>
            <person name="Singh K.B."/>
            <person name="Datta S.K."/>
            <person name="Jackson S.A."/>
            <person name="Wang J."/>
            <person name="Cook D.R."/>
        </authorList>
    </citation>
    <scope>NUCLEOTIDE SEQUENCE [LARGE SCALE GENOMIC DNA]</scope>
    <source>
        <strain evidence="27">cv. CDC Frontier</strain>
    </source>
</reference>
<dbReference type="GO" id="GO:0016125">
    <property type="term" value="P:sterol metabolic process"/>
    <property type="evidence" value="ECO:0007669"/>
    <property type="project" value="TreeGrafter"/>
</dbReference>
<accession>A0A1S2YSR0</accession>
<comment type="pathway">
    <text evidence="14">Plant hormone biosynthesis; brassinosteroid biosynthesis.</text>
</comment>
<dbReference type="InterPro" id="IPR036396">
    <property type="entry name" value="Cyt_P450_sf"/>
</dbReference>
<proteinExistence type="inferred from homology"/>
<dbReference type="Pfam" id="PF00067">
    <property type="entry name" value="p450"/>
    <property type="match status" value="1"/>
</dbReference>
<name>A0A1S2YSR0_CICAR</name>
<evidence type="ECO:0000256" key="3">
    <source>
        <dbReference type="ARBA" id="ARBA00004972"/>
    </source>
</evidence>
<keyword evidence="23" id="KW-0443">Lipid metabolism</keyword>
<dbReference type="PANTHER" id="PTHR24286">
    <property type="entry name" value="CYTOCHROME P450 26"/>
    <property type="match status" value="1"/>
</dbReference>
<organism evidence="27 28">
    <name type="scientific">Cicer arietinum</name>
    <name type="common">Chickpea</name>
    <name type="synonym">Garbanzo</name>
    <dbReference type="NCBI Taxonomy" id="3827"/>
    <lineage>
        <taxon>Eukaryota</taxon>
        <taxon>Viridiplantae</taxon>
        <taxon>Streptophyta</taxon>
        <taxon>Embryophyta</taxon>
        <taxon>Tracheophyta</taxon>
        <taxon>Spermatophyta</taxon>
        <taxon>Magnoliopsida</taxon>
        <taxon>eudicotyledons</taxon>
        <taxon>Gunneridae</taxon>
        <taxon>Pentapetalae</taxon>
        <taxon>rosids</taxon>
        <taxon>fabids</taxon>
        <taxon>Fabales</taxon>
        <taxon>Fabaceae</taxon>
        <taxon>Papilionoideae</taxon>
        <taxon>50 kb inversion clade</taxon>
        <taxon>NPAAA clade</taxon>
        <taxon>Hologalegina</taxon>
        <taxon>IRL clade</taxon>
        <taxon>Cicereae</taxon>
        <taxon>Cicer</taxon>
    </lineage>
</organism>
<dbReference type="PaxDb" id="3827-XP_004509326.1"/>
<dbReference type="AlphaFoldDB" id="A0A1S2YSR0"/>
<comment type="cofactor">
    <cofactor evidence="1 24">
        <name>heme</name>
        <dbReference type="ChEBI" id="CHEBI:30413"/>
    </cofactor>
</comment>
<evidence type="ECO:0000256" key="18">
    <source>
        <dbReference type="ARBA" id="ARBA00066344"/>
    </source>
</evidence>
<dbReference type="OrthoDB" id="3945418at2759"/>
<keyword evidence="8" id="KW-0752">Steroid biosynthesis</keyword>
<keyword evidence="23" id="KW-0444">Lipid biosynthesis</keyword>
<evidence type="ECO:0000313" key="27">
    <source>
        <dbReference type="Proteomes" id="UP000087171"/>
    </source>
</evidence>
<dbReference type="GO" id="GO:0102097">
    <property type="term" value="F:22alpha-hydroxysteroid 23-monooxygenase activity"/>
    <property type="evidence" value="ECO:0007669"/>
    <property type="project" value="UniProtKB-EC"/>
</dbReference>
<dbReference type="CDD" id="cd11043">
    <property type="entry name" value="CYP90-like"/>
    <property type="match status" value="1"/>
</dbReference>
<dbReference type="PANTHER" id="PTHR24286:SF319">
    <property type="entry name" value="CYTOCHROME P450 FAMILY BRASSINOSTEROID OXIDASE"/>
    <property type="match status" value="1"/>
</dbReference>
<evidence type="ECO:0000256" key="12">
    <source>
        <dbReference type="ARBA" id="ARBA00023033"/>
    </source>
</evidence>
<dbReference type="RefSeq" id="XP_004509326.1">
    <property type="nucleotide sequence ID" value="XM_004509269.3"/>
</dbReference>
<keyword evidence="9 26" id="KW-1133">Transmembrane helix</keyword>
<comment type="catalytic activity">
    <reaction evidence="16">
        <text>3-epi-6-deoxocathasterone + reduced [NADPH--hemoprotein reductase] + O2 = 6-deoxotyphasterol + oxidized [NADPH--hemoprotein reductase] + H2O + H(+)</text>
        <dbReference type="Rhea" id="RHEA:27321"/>
        <dbReference type="Rhea" id="RHEA-COMP:11964"/>
        <dbReference type="Rhea" id="RHEA-COMP:11965"/>
        <dbReference type="ChEBI" id="CHEBI:15377"/>
        <dbReference type="ChEBI" id="CHEBI:15378"/>
        <dbReference type="ChEBI" id="CHEBI:15379"/>
        <dbReference type="ChEBI" id="CHEBI:20717"/>
        <dbReference type="ChEBI" id="CHEBI:57618"/>
        <dbReference type="ChEBI" id="CHEBI:58210"/>
        <dbReference type="ChEBI" id="CHEBI:59410"/>
        <dbReference type="EC" id="1.14.14.147"/>
    </reaction>
</comment>
<evidence type="ECO:0000256" key="25">
    <source>
        <dbReference type="RuleBase" id="RU000461"/>
    </source>
</evidence>
<feature type="binding site" description="axial binding residue" evidence="24">
    <location>
        <position position="430"/>
    </location>
    <ligand>
        <name>heme</name>
        <dbReference type="ChEBI" id="CHEBI:30413"/>
    </ligand>
    <ligandPart>
        <name>Fe</name>
        <dbReference type="ChEBI" id="CHEBI:18248"/>
    </ligandPart>
</feature>
<evidence type="ECO:0000256" key="11">
    <source>
        <dbReference type="ARBA" id="ARBA00023004"/>
    </source>
</evidence>
<comment type="pathway">
    <text evidence="17">Steroid biosynthesis.</text>
</comment>
<evidence type="ECO:0000256" key="4">
    <source>
        <dbReference type="ARBA" id="ARBA00010617"/>
    </source>
</evidence>
<comment type="subcellular location">
    <subcellularLocation>
        <location evidence="2">Endoplasmic reticulum membrane</location>
        <topology evidence="2">Single-pass membrane protein</topology>
    </subcellularLocation>
</comment>
<dbReference type="EC" id="1.14.14.147" evidence="18"/>
<keyword evidence="6 26" id="KW-0812">Transmembrane</keyword>
<evidence type="ECO:0000256" key="5">
    <source>
        <dbReference type="ARBA" id="ARBA00022617"/>
    </source>
</evidence>
<dbReference type="GO" id="GO:0020037">
    <property type="term" value="F:heme binding"/>
    <property type="evidence" value="ECO:0007669"/>
    <property type="project" value="InterPro"/>
</dbReference>
<evidence type="ECO:0000256" key="8">
    <source>
        <dbReference type="ARBA" id="ARBA00022955"/>
    </source>
</evidence>
<comment type="similarity">
    <text evidence="4 25">Belongs to the cytochrome P450 family.</text>
</comment>
<keyword evidence="27" id="KW-1185">Reference proteome</keyword>
<dbReference type="InterPro" id="IPR001128">
    <property type="entry name" value="Cyt_P450"/>
</dbReference>
<evidence type="ECO:0000256" key="20">
    <source>
        <dbReference type="ARBA" id="ARBA00076244"/>
    </source>
</evidence>